<dbReference type="PROSITE" id="PS50937">
    <property type="entry name" value="HTH_MERR_2"/>
    <property type="match status" value="1"/>
</dbReference>
<dbReference type="PRINTS" id="PR00040">
    <property type="entry name" value="HTHMERR"/>
</dbReference>
<accession>A0ABP6CXE8</accession>
<dbReference type="SMART" id="SM00422">
    <property type="entry name" value="HTH_MERR"/>
    <property type="match status" value="1"/>
</dbReference>
<dbReference type="InterPro" id="IPR047057">
    <property type="entry name" value="MerR_fam"/>
</dbReference>
<dbReference type="RefSeq" id="WP_344547106.1">
    <property type="nucleotide sequence ID" value="NZ_BAAATD010000012.1"/>
</dbReference>
<dbReference type="PROSITE" id="PS00552">
    <property type="entry name" value="HTH_MERR_1"/>
    <property type="match status" value="1"/>
</dbReference>
<organism evidence="3 4">
    <name type="scientific">Actinomadura fulvescens</name>
    <dbReference type="NCBI Taxonomy" id="46160"/>
    <lineage>
        <taxon>Bacteria</taxon>
        <taxon>Bacillati</taxon>
        <taxon>Actinomycetota</taxon>
        <taxon>Actinomycetes</taxon>
        <taxon>Streptosporangiales</taxon>
        <taxon>Thermomonosporaceae</taxon>
        <taxon>Actinomadura</taxon>
    </lineage>
</organism>
<proteinExistence type="predicted"/>
<keyword evidence="1" id="KW-0238">DNA-binding</keyword>
<dbReference type="InterPro" id="IPR009061">
    <property type="entry name" value="DNA-bd_dom_put_sf"/>
</dbReference>
<dbReference type="EMBL" id="BAAATD010000012">
    <property type="protein sequence ID" value="GAA2625983.1"/>
    <property type="molecule type" value="Genomic_DNA"/>
</dbReference>
<gene>
    <name evidence="3" type="ORF">GCM10010411_73550</name>
</gene>
<feature type="domain" description="HTH merR-type" evidence="2">
    <location>
        <begin position="1"/>
        <end position="68"/>
    </location>
</feature>
<reference evidence="4" key="1">
    <citation type="journal article" date="2019" name="Int. J. Syst. Evol. Microbiol.">
        <title>The Global Catalogue of Microorganisms (GCM) 10K type strain sequencing project: providing services to taxonomists for standard genome sequencing and annotation.</title>
        <authorList>
            <consortium name="The Broad Institute Genomics Platform"/>
            <consortium name="The Broad Institute Genome Sequencing Center for Infectious Disease"/>
            <person name="Wu L."/>
            <person name="Ma J."/>
        </authorList>
    </citation>
    <scope>NUCLEOTIDE SEQUENCE [LARGE SCALE GENOMIC DNA]</scope>
    <source>
        <strain evidence="4">JCM 6833</strain>
    </source>
</reference>
<dbReference type="PANTHER" id="PTHR30204">
    <property type="entry name" value="REDOX-CYCLING DRUG-SENSING TRANSCRIPTIONAL ACTIVATOR SOXR"/>
    <property type="match status" value="1"/>
</dbReference>
<dbReference type="InterPro" id="IPR000551">
    <property type="entry name" value="MerR-type_HTH_dom"/>
</dbReference>
<protein>
    <submittedName>
        <fullName evidence="3">MerR family transcriptional regulator</fullName>
    </submittedName>
</protein>
<comment type="caution">
    <text evidence="3">The sequence shown here is derived from an EMBL/GenBank/DDBJ whole genome shotgun (WGS) entry which is preliminary data.</text>
</comment>
<evidence type="ECO:0000256" key="1">
    <source>
        <dbReference type="ARBA" id="ARBA00023125"/>
    </source>
</evidence>
<evidence type="ECO:0000313" key="4">
    <source>
        <dbReference type="Proteomes" id="UP001501509"/>
    </source>
</evidence>
<evidence type="ECO:0000313" key="3">
    <source>
        <dbReference type="EMBL" id="GAA2625983.1"/>
    </source>
</evidence>
<dbReference type="Pfam" id="PF00376">
    <property type="entry name" value="MerR"/>
    <property type="match status" value="1"/>
</dbReference>
<evidence type="ECO:0000259" key="2">
    <source>
        <dbReference type="PROSITE" id="PS50937"/>
    </source>
</evidence>
<name>A0ABP6CXE8_9ACTN</name>
<dbReference type="Gene3D" id="1.10.1660.10">
    <property type="match status" value="1"/>
</dbReference>
<dbReference type="PANTHER" id="PTHR30204:SF97">
    <property type="entry name" value="MERR FAMILY REGULATORY PROTEIN"/>
    <property type="match status" value="1"/>
</dbReference>
<dbReference type="Proteomes" id="UP001501509">
    <property type="component" value="Unassembled WGS sequence"/>
</dbReference>
<sequence>MRIGELAQRTGVSVRALRYYEEQGLLVPARAANGYREYAEAAVDVVGCIQLLYAAGLSSVKVAEVLPAACRDAGGVVVSGELTWELETVRARLAAEIQERQASLRLLDEVMAAACWDGVTTGGQRSSASGHRT</sequence>
<dbReference type="SUPFAM" id="SSF46955">
    <property type="entry name" value="Putative DNA-binding domain"/>
    <property type="match status" value="1"/>
</dbReference>
<keyword evidence="4" id="KW-1185">Reference proteome</keyword>